<feature type="domain" description="Acyl-CoA dehydrogenase/oxidase N-terminal" evidence="3">
    <location>
        <begin position="29"/>
        <end position="139"/>
    </location>
</feature>
<dbReference type="Gene3D" id="1.10.540.10">
    <property type="entry name" value="Acyl-CoA dehydrogenase/oxidase, N-terminal domain"/>
    <property type="match status" value="1"/>
</dbReference>
<proteinExistence type="predicted"/>
<dbReference type="Gene3D" id="2.40.110.10">
    <property type="entry name" value="Butyryl-CoA Dehydrogenase, subunit A, domain 2"/>
    <property type="match status" value="1"/>
</dbReference>
<comment type="caution">
    <text evidence="4">The sequence shown here is derived from an EMBL/GenBank/DDBJ whole genome shotgun (WGS) entry which is preliminary data.</text>
</comment>
<dbReference type="SUPFAM" id="SSF56645">
    <property type="entry name" value="Acyl-CoA dehydrogenase NM domain-like"/>
    <property type="match status" value="1"/>
</dbReference>
<sequence>MALTPLEKNRMQPFIPFPDYSGGTPRPDVSALRAAVRAFLEDERRAGTIVPGLQSWTTFDRGFSERAARRGFLALTWPRRFGGQERTAFERYVVCEEMLAAGAPLGSHWIAERQSGPQIMRHGTEELKAALVHRIAAGQLTFGIGMSEPDSGSDLSSVRTKAEKVDGGWRMEGRKVWTTNAHHADYLIVLCRTEARSEDRYAGLSQLVVPLDDPKVTVRPLVSLNGEHELNEVIFDGNVVPDTHLLGQGGDGWKLVIEELAFERSAPDRFMSTFGLLRILTEAVGASGDDRAHAEVGRLVARLSAIRDLSLLIGERLEAGQPATGIATIAKDLGTGLEQEIPEVARRVLSMVPVRGRADAAGALSFAILNAPCFSLRGGTREILKGIVARELGLR</sequence>
<dbReference type="InterPro" id="IPR037069">
    <property type="entry name" value="AcylCoA_DH/ox_N_sf"/>
</dbReference>
<dbReference type="EMBL" id="JANCLU010000016">
    <property type="protein sequence ID" value="MCP8939953.1"/>
    <property type="molecule type" value="Genomic_DNA"/>
</dbReference>
<dbReference type="InterPro" id="IPR013786">
    <property type="entry name" value="AcylCoA_DH/ox_N"/>
</dbReference>
<feature type="domain" description="Acyl-CoA oxidase/dehydrogenase middle" evidence="2">
    <location>
        <begin position="144"/>
        <end position="236"/>
    </location>
</feature>
<protein>
    <submittedName>
        <fullName evidence="4">Acyl-CoA dehydrogenase family protein</fullName>
    </submittedName>
</protein>
<accession>A0ABT1LGC6</accession>
<dbReference type="PROSITE" id="PS00072">
    <property type="entry name" value="ACYL_COA_DH_1"/>
    <property type="match status" value="1"/>
</dbReference>
<evidence type="ECO:0000259" key="3">
    <source>
        <dbReference type="Pfam" id="PF02771"/>
    </source>
</evidence>
<dbReference type="InterPro" id="IPR009100">
    <property type="entry name" value="AcylCoA_DH/oxidase_NM_dom_sf"/>
</dbReference>
<evidence type="ECO:0000313" key="4">
    <source>
        <dbReference type="EMBL" id="MCP8939953.1"/>
    </source>
</evidence>
<dbReference type="InterPro" id="IPR006089">
    <property type="entry name" value="Acyl-CoA_DH_CS"/>
</dbReference>
<evidence type="ECO:0000313" key="5">
    <source>
        <dbReference type="Proteomes" id="UP001205890"/>
    </source>
</evidence>
<organism evidence="4 5">
    <name type="scientific">Alsobacter ponti</name>
    <dbReference type="NCBI Taxonomy" id="2962936"/>
    <lineage>
        <taxon>Bacteria</taxon>
        <taxon>Pseudomonadati</taxon>
        <taxon>Pseudomonadota</taxon>
        <taxon>Alphaproteobacteria</taxon>
        <taxon>Hyphomicrobiales</taxon>
        <taxon>Alsobacteraceae</taxon>
        <taxon>Alsobacter</taxon>
    </lineage>
</organism>
<dbReference type="InterPro" id="IPR006091">
    <property type="entry name" value="Acyl-CoA_Oxase/DH_mid-dom"/>
</dbReference>
<dbReference type="PANTHER" id="PTHR43292">
    <property type="entry name" value="ACYL-COA DEHYDROGENASE"/>
    <property type="match status" value="1"/>
</dbReference>
<dbReference type="InterPro" id="IPR052161">
    <property type="entry name" value="Mycobact_Acyl-CoA_DH"/>
</dbReference>
<reference evidence="4 5" key="1">
    <citation type="submission" date="2022-07" db="EMBL/GenBank/DDBJ databases">
        <authorList>
            <person name="Li W.-J."/>
            <person name="Deng Q.-Q."/>
        </authorList>
    </citation>
    <scope>NUCLEOTIDE SEQUENCE [LARGE SCALE GENOMIC DNA]</scope>
    <source>
        <strain evidence="4 5">SYSU M60028</strain>
    </source>
</reference>
<dbReference type="Pfam" id="PF02771">
    <property type="entry name" value="Acyl-CoA_dh_N"/>
    <property type="match status" value="1"/>
</dbReference>
<keyword evidence="5" id="KW-1185">Reference proteome</keyword>
<evidence type="ECO:0000256" key="1">
    <source>
        <dbReference type="ARBA" id="ARBA00023002"/>
    </source>
</evidence>
<keyword evidence="1" id="KW-0560">Oxidoreductase</keyword>
<gene>
    <name evidence="4" type="ORF">NK718_15615</name>
</gene>
<dbReference type="Pfam" id="PF02770">
    <property type="entry name" value="Acyl-CoA_dh_M"/>
    <property type="match status" value="1"/>
</dbReference>
<dbReference type="Proteomes" id="UP001205890">
    <property type="component" value="Unassembled WGS sequence"/>
</dbReference>
<dbReference type="PANTHER" id="PTHR43292:SF4">
    <property type="entry name" value="ACYL-COA DEHYDROGENASE FADE34"/>
    <property type="match status" value="1"/>
</dbReference>
<dbReference type="InterPro" id="IPR046373">
    <property type="entry name" value="Acyl-CoA_Oxase/DH_mid-dom_sf"/>
</dbReference>
<name>A0ABT1LGC6_9HYPH</name>
<evidence type="ECO:0000259" key="2">
    <source>
        <dbReference type="Pfam" id="PF02770"/>
    </source>
</evidence>
<dbReference type="Gene3D" id="1.20.140.10">
    <property type="entry name" value="Butyryl-CoA Dehydrogenase, subunit A, domain 3"/>
    <property type="match status" value="1"/>
</dbReference>